<protein>
    <recommendedName>
        <fullName evidence="1">DDE-1 domain-containing protein</fullName>
    </recommendedName>
</protein>
<organism evidence="2 3">
    <name type="scientific">Dryococelus australis</name>
    <dbReference type="NCBI Taxonomy" id="614101"/>
    <lineage>
        <taxon>Eukaryota</taxon>
        <taxon>Metazoa</taxon>
        <taxon>Ecdysozoa</taxon>
        <taxon>Arthropoda</taxon>
        <taxon>Hexapoda</taxon>
        <taxon>Insecta</taxon>
        <taxon>Pterygota</taxon>
        <taxon>Neoptera</taxon>
        <taxon>Polyneoptera</taxon>
        <taxon>Phasmatodea</taxon>
        <taxon>Verophasmatodea</taxon>
        <taxon>Anareolatae</taxon>
        <taxon>Phasmatidae</taxon>
        <taxon>Eurycanthinae</taxon>
        <taxon>Dryococelus</taxon>
    </lineage>
</organism>
<sequence>MKEQPRTTNATMYAFRGLKAGKFPELGAQVLNFICELRNNAYTVSHEMVQVKAWEIVCSMNIPHMQFKANPDGGKLPPCIILKRKPMPKGISFPFGVHIRVHEKDWMDDVLVKDCPKAVWDRRPGALLKKRALLIWDSFRTHLVEDVKHDLYEAKTDIAVIPAMVVKSFKKTGITIALDGTEDYAVWEDNDAGSSDAEEGEYTAQSDVVEYNSFIKCYCYNFFFMSVIGHMDSSRPALSATSLWVGVGRTQWLQEWHAHRTQAVFPGESQQYY</sequence>
<proteinExistence type="predicted"/>
<dbReference type="Proteomes" id="UP001159363">
    <property type="component" value="Chromosome 5"/>
</dbReference>
<keyword evidence="3" id="KW-1185">Reference proteome</keyword>
<reference evidence="2 3" key="1">
    <citation type="submission" date="2023-02" db="EMBL/GenBank/DDBJ databases">
        <title>LHISI_Scaffold_Assembly.</title>
        <authorList>
            <person name="Stuart O.P."/>
            <person name="Cleave R."/>
            <person name="Magrath M.J.L."/>
            <person name="Mikheyev A.S."/>
        </authorList>
    </citation>
    <scope>NUCLEOTIDE SEQUENCE [LARGE SCALE GENOMIC DNA]</scope>
    <source>
        <strain evidence="2">Daus_M_001</strain>
        <tissue evidence="2">Leg muscle</tissue>
    </source>
</reference>
<dbReference type="InterPro" id="IPR004875">
    <property type="entry name" value="DDE_SF_endonuclease_dom"/>
</dbReference>
<evidence type="ECO:0000313" key="3">
    <source>
        <dbReference type="Proteomes" id="UP001159363"/>
    </source>
</evidence>
<comment type="caution">
    <text evidence="2">The sequence shown here is derived from an EMBL/GenBank/DDBJ whole genome shotgun (WGS) entry which is preliminary data.</text>
</comment>
<name>A0ABQ9HCV5_9NEOP</name>
<gene>
    <name evidence="2" type="ORF">PR048_018389</name>
</gene>
<feature type="domain" description="DDE-1" evidence="1">
    <location>
        <begin position="72"/>
        <end position="167"/>
    </location>
</feature>
<dbReference type="Pfam" id="PF03184">
    <property type="entry name" value="DDE_1"/>
    <property type="match status" value="1"/>
</dbReference>
<evidence type="ECO:0000259" key="1">
    <source>
        <dbReference type="Pfam" id="PF03184"/>
    </source>
</evidence>
<evidence type="ECO:0000313" key="2">
    <source>
        <dbReference type="EMBL" id="KAJ8881903.1"/>
    </source>
</evidence>
<accession>A0ABQ9HCV5</accession>
<dbReference type="EMBL" id="JARBHB010000006">
    <property type="protein sequence ID" value="KAJ8881903.1"/>
    <property type="molecule type" value="Genomic_DNA"/>
</dbReference>